<evidence type="ECO:0000313" key="3">
    <source>
        <dbReference type="Proteomes" id="UP000531659"/>
    </source>
</evidence>
<proteinExistence type="predicted"/>
<feature type="domain" description="Fumarylacetoacetase-like C-terminal" evidence="1">
    <location>
        <begin position="136"/>
        <end position="325"/>
    </location>
</feature>
<dbReference type="GO" id="GO:0016787">
    <property type="term" value="F:hydrolase activity"/>
    <property type="evidence" value="ECO:0007669"/>
    <property type="project" value="UniProtKB-KW"/>
</dbReference>
<sequence length="329" mass="37182">MKIKKLVFNKQGNTSLAVSHGTEWILLKQLAEEIKDNNLLAVCNDLISFLQYRETHKDKIDQIIALAKKTSFARPDMEEVMIFKPILYRDFMLGEQHVINSGRGMIKNCIPSMYPILKVYEAITRHTFPPLKPKKAYYENPVYYKGNHLSFVGSGSEIQYPDYATVWDYELELGFIITKQIRNADEKTALDAIGAFCVFNDFSARNVQIPEMKQTGFGPCKAKDFASSISNVVVTADELLPHLNSLKTRVIINNETVATGQLNEFLFTLGQSVAFASKGETVYPGEFMGTGTIPNCCGLENRHLLKSGDTIRLEIDRIGFVENNVKREF</sequence>
<dbReference type="EMBL" id="JABEYB010000025">
    <property type="protein sequence ID" value="NNU78513.1"/>
    <property type="molecule type" value="Genomic_DNA"/>
</dbReference>
<keyword evidence="2" id="KW-0378">Hydrolase</keyword>
<evidence type="ECO:0000259" key="1">
    <source>
        <dbReference type="Pfam" id="PF01557"/>
    </source>
</evidence>
<dbReference type="InterPro" id="IPR011234">
    <property type="entry name" value="Fumarylacetoacetase-like_C"/>
</dbReference>
<gene>
    <name evidence="2" type="ORF">HLQ16_21670</name>
</gene>
<dbReference type="AlphaFoldDB" id="A0A7Y3T0N0"/>
<dbReference type="Pfam" id="PF01557">
    <property type="entry name" value="FAA_hydrolase"/>
    <property type="match status" value="1"/>
</dbReference>
<accession>A0A7Y3T0N0</accession>
<reference evidence="2 3" key="1">
    <citation type="submission" date="2020-05" db="EMBL/GenBank/DDBJ databases">
        <title>Complete genome of Clostridium estertheticum subspecies estertheticum, isolated from Vacuum packed lamb meat from New Zealand imported to Switzerland.</title>
        <authorList>
            <person name="Wambui J."/>
            <person name="Stevens M.J.A."/>
            <person name="Stephan R."/>
        </authorList>
    </citation>
    <scope>NUCLEOTIDE SEQUENCE [LARGE SCALE GENOMIC DNA]</scope>
    <source>
        <strain evidence="2 3">CEST001</strain>
    </source>
</reference>
<comment type="caution">
    <text evidence="2">The sequence shown here is derived from an EMBL/GenBank/DDBJ whole genome shotgun (WGS) entry which is preliminary data.</text>
</comment>
<name>A0A7Y3T0N0_9CLOT</name>
<dbReference type="Gene3D" id="3.90.850.10">
    <property type="entry name" value="Fumarylacetoacetase-like, C-terminal domain"/>
    <property type="match status" value="1"/>
</dbReference>
<dbReference type="PANTHER" id="PTHR43211:SF1">
    <property type="entry name" value="BLL6422 PROTEIN"/>
    <property type="match status" value="1"/>
</dbReference>
<protein>
    <submittedName>
        <fullName evidence="2">Fumarylacetoacetate hydrolase family protein</fullName>
    </submittedName>
</protein>
<dbReference type="PANTHER" id="PTHR43211">
    <property type="entry name" value="FUMARYLACETOACETATE HYDROLASE"/>
    <property type="match status" value="1"/>
</dbReference>
<evidence type="ECO:0000313" key="2">
    <source>
        <dbReference type="EMBL" id="NNU78513.1"/>
    </source>
</evidence>
<dbReference type="Proteomes" id="UP000531659">
    <property type="component" value="Unassembled WGS sequence"/>
</dbReference>
<organism evidence="2 3">
    <name type="scientific">Clostridium estertheticum</name>
    <dbReference type="NCBI Taxonomy" id="238834"/>
    <lineage>
        <taxon>Bacteria</taxon>
        <taxon>Bacillati</taxon>
        <taxon>Bacillota</taxon>
        <taxon>Clostridia</taxon>
        <taxon>Eubacteriales</taxon>
        <taxon>Clostridiaceae</taxon>
        <taxon>Clostridium</taxon>
    </lineage>
</organism>
<dbReference type="SUPFAM" id="SSF56529">
    <property type="entry name" value="FAH"/>
    <property type="match status" value="1"/>
</dbReference>
<dbReference type="InterPro" id="IPR036663">
    <property type="entry name" value="Fumarylacetoacetase_C_sf"/>
</dbReference>